<evidence type="ECO:0000313" key="3">
    <source>
        <dbReference type="Proteomes" id="UP001353858"/>
    </source>
</evidence>
<evidence type="ECO:0000313" key="2">
    <source>
        <dbReference type="EMBL" id="KAK4875787.1"/>
    </source>
</evidence>
<evidence type="ECO:0000256" key="1">
    <source>
        <dbReference type="SAM" id="MobiDB-lite"/>
    </source>
</evidence>
<dbReference type="EMBL" id="JARPUR010000005">
    <property type="protein sequence ID" value="KAK4875787.1"/>
    <property type="molecule type" value="Genomic_DNA"/>
</dbReference>
<keyword evidence="3" id="KW-1185">Reference proteome</keyword>
<reference evidence="3" key="1">
    <citation type="submission" date="2023-01" db="EMBL/GenBank/DDBJ databases">
        <title>Key to firefly adult light organ development and bioluminescence: homeobox transcription factors regulate luciferase expression and transportation to peroxisome.</title>
        <authorList>
            <person name="Fu X."/>
        </authorList>
    </citation>
    <scope>NUCLEOTIDE SEQUENCE [LARGE SCALE GENOMIC DNA]</scope>
</reference>
<organism evidence="2 3">
    <name type="scientific">Aquatica leii</name>
    <dbReference type="NCBI Taxonomy" id="1421715"/>
    <lineage>
        <taxon>Eukaryota</taxon>
        <taxon>Metazoa</taxon>
        <taxon>Ecdysozoa</taxon>
        <taxon>Arthropoda</taxon>
        <taxon>Hexapoda</taxon>
        <taxon>Insecta</taxon>
        <taxon>Pterygota</taxon>
        <taxon>Neoptera</taxon>
        <taxon>Endopterygota</taxon>
        <taxon>Coleoptera</taxon>
        <taxon>Polyphaga</taxon>
        <taxon>Elateriformia</taxon>
        <taxon>Elateroidea</taxon>
        <taxon>Lampyridae</taxon>
        <taxon>Luciolinae</taxon>
        <taxon>Aquatica</taxon>
    </lineage>
</organism>
<feature type="region of interest" description="Disordered" evidence="1">
    <location>
        <begin position="45"/>
        <end position="66"/>
    </location>
</feature>
<accession>A0AAN7P3I1</accession>
<protein>
    <submittedName>
        <fullName evidence="2">Uncharacterized protein</fullName>
    </submittedName>
</protein>
<feature type="region of interest" description="Disordered" evidence="1">
    <location>
        <begin position="90"/>
        <end position="125"/>
    </location>
</feature>
<comment type="caution">
    <text evidence="2">The sequence shown here is derived from an EMBL/GenBank/DDBJ whole genome shotgun (WGS) entry which is preliminary data.</text>
</comment>
<gene>
    <name evidence="2" type="ORF">RN001_012209</name>
</gene>
<dbReference type="Proteomes" id="UP001353858">
    <property type="component" value="Unassembled WGS sequence"/>
</dbReference>
<name>A0AAN7P3I1_9COLE</name>
<sequence length="137" mass="16115">MHKAPVLFIRIRLNQSSINTRSRYRDMSTSGDRQIKDVRDIWGTKEDKENSKISNDNNLYQDGHNKQKYKTLERHLSMKKTIRRKMMRDLKEIGDSSSDNTNQNEGFLEQIRTDQPPPASIDKPSLWKRLTKGWGHS</sequence>
<proteinExistence type="predicted"/>
<dbReference type="AlphaFoldDB" id="A0AAN7P3I1"/>
<feature type="compositionally biased region" description="Polar residues" evidence="1">
    <location>
        <begin position="95"/>
        <end position="105"/>
    </location>
</feature>